<feature type="compositionally biased region" description="Polar residues" evidence="1">
    <location>
        <begin position="7"/>
        <end position="25"/>
    </location>
</feature>
<dbReference type="EMBL" id="MTKT01003159">
    <property type="protein sequence ID" value="OWM76670.1"/>
    <property type="molecule type" value="Genomic_DNA"/>
</dbReference>
<sequence>MAECDGSNGSRKLNSNHGSSESGSWLEQPARREKHKSYQVPERLDSRRDSFRKLDKAMNYGNDSMVAREGNGR</sequence>
<evidence type="ECO:0000313" key="3">
    <source>
        <dbReference type="Proteomes" id="UP000197138"/>
    </source>
</evidence>
<evidence type="ECO:0000313" key="2">
    <source>
        <dbReference type="EMBL" id="OWM76670.1"/>
    </source>
</evidence>
<feature type="compositionally biased region" description="Basic and acidic residues" evidence="1">
    <location>
        <begin position="42"/>
        <end position="56"/>
    </location>
</feature>
<organism evidence="2 3">
    <name type="scientific">Punica granatum</name>
    <name type="common">Pomegranate</name>
    <dbReference type="NCBI Taxonomy" id="22663"/>
    <lineage>
        <taxon>Eukaryota</taxon>
        <taxon>Viridiplantae</taxon>
        <taxon>Streptophyta</taxon>
        <taxon>Embryophyta</taxon>
        <taxon>Tracheophyta</taxon>
        <taxon>Spermatophyta</taxon>
        <taxon>Magnoliopsida</taxon>
        <taxon>eudicotyledons</taxon>
        <taxon>Gunneridae</taxon>
        <taxon>Pentapetalae</taxon>
        <taxon>rosids</taxon>
        <taxon>malvids</taxon>
        <taxon>Myrtales</taxon>
        <taxon>Lythraceae</taxon>
        <taxon>Punica</taxon>
    </lineage>
</organism>
<comment type="caution">
    <text evidence="2">The sequence shown here is derived from an EMBL/GenBank/DDBJ whole genome shotgun (WGS) entry which is preliminary data.</text>
</comment>
<dbReference type="Proteomes" id="UP000197138">
    <property type="component" value="Unassembled WGS sequence"/>
</dbReference>
<reference evidence="3" key="1">
    <citation type="journal article" date="2017" name="Plant J.">
        <title>The pomegranate (Punica granatum L.) genome and the genomics of punicalagin biosynthesis.</title>
        <authorList>
            <person name="Qin G."/>
            <person name="Xu C."/>
            <person name="Ming R."/>
            <person name="Tang H."/>
            <person name="Guyot R."/>
            <person name="Kramer E.M."/>
            <person name="Hu Y."/>
            <person name="Yi X."/>
            <person name="Qi Y."/>
            <person name="Xu X."/>
            <person name="Gao Z."/>
            <person name="Pan H."/>
            <person name="Jian J."/>
            <person name="Tian Y."/>
            <person name="Yue Z."/>
            <person name="Xu Y."/>
        </authorList>
    </citation>
    <scope>NUCLEOTIDE SEQUENCE [LARGE SCALE GENOMIC DNA]</scope>
    <source>
        <strain evidence="3">cv. Dabenzi</strain>
    </source>
</reference>
<dbReference type="AlphaFoldDB" id="A0A218WWD4"/>
<proteinExistence type="predicted"/>
<feature type="region of interest" description="Disordered" evidence="1">
    <location>
        <begin position="1"/>
        <end position="73"/>
    </location>
</feature>
<evidence type="ECO:0000256" key="1">
    <source>
        <dbReference type="SAM" id="MobiDB-lite"/>
    </source>
</evidence>
<accession>A0A218WWD4</accession>
<protein>
    <submittedName>
        <fullName evidence="2">Uncharacterized protein</fullName>
    </submittedName>
</protein>
<name>A0A218WWD4_PUNGR</name>
<gene>
    <name evidence="2" type="ORF">CDL15_Pgr009235</name>
</gene>